<dbReference type="Pfam" id="PF00534">
    <property type="entry name" value="Glycos_transf_1"/>
    <property type="match status" value="1"/>
</dbReference>
<proteinExistence type="predicted"/>
<dbReference type="PANTHER" id="PTHR12526:SF630">
    <property type="entry name" value="GLYCOSYLTRANSFERASE"/>
    <property type="match status" value="1"/>
</dbReference>
<dbReference type="Gene3D" id="3.40.50.2000">
    <property type="entry name" value="Glycogen Phosphorylase B"/>
    <property type="match status" value="2"/>
</dbReference>
<protein>
    <submittedName>
        <fullName evidence="3">Alpha-1,4-N-acetylgalactosamine transferase PglJ</fullName>
    </submittedName>
</protein>
<organism evidence="3 4">
    <name type="scientific">Halalkalibacter hemicellulosilyticusJCM 9152</name>
    <dbReference type="NCBI Taxonomy" id="1236971"/>
    <lineage>
        <taxon>Bacteria</taxon>
        <taxon>Bacillati</taxon>
        <taxon>Bacillota</taxon>
        <taxon>Bacilli</taxon>
        <taxon>Bacillales</taxon>
        <taxon>Bacillaceae</taxon>
        <taxon>Halalkalibacter</taxon>
    </lineage>
</organism>
<dbReference type="InterPro" id="IPR028098">
    <property type="entry name" value="Glyco_trans_4-like_N"/>
</dbReference>
<dbReference type="RefSeq" id="WP_035345112.1">
    <property type="nucleotide sequence ID" value="NZ_BAUU01000019.1"/>
</dbReference>
<dbReference type="AlphaFoldDB" id="W4QHA0"/>
<keyword evidence="4" id="KW-1185">Reference proteome</keyword>
<dbReference type="SUPFAM" id="SSF53756">
    <property type="entry name" value="UDP-Glycosyltransferase/glycogen phosphorylase"/>
    <property type="match status" value="1"/>
</dbReference>
<evidence type="ECO:0000259" key="1">
    <source>
        <dbReference type="Pfam" id="PF00534"/>
    </source>
</evidence>
<dbReference type="EMBL" id="BAUU01000019">
    <property type="protein sequence ID" value="GAE31446.1"/>
    <property type="molecule type" value="Genomic_DNA"/>
</dbReference>
<dbReference type="Proteomes" id="UP000018895">
    <property type="component" value="Unassembled WGS sequence"/>
</dbReference>
<feature type="domain" description="Glycosyltransferase subfamily 4-like N-terminal" evidence="2">
    <location>
        <begin position="16"/>
        <end position="170"/>
    </location>
</feature>
<keyword evidence="3" id="KW-0808">Transferase</keyword>
<dbReference type="InterPro" id="IPR001296">
    <property type="entry name" value="Glyco_trans_1"/>
</dbReference>
<dbReference type="GO" id="GO:0016757">
    <property type="term" value="F:glycosyltransferase activity"/>
    <property type="evidence" value="ECO:0007669"/>
    <property type="project" value="InterPro"/>
</dbReference>
<accession>W4QHA0</accession>
<name>W4QHA0_9BACI</name>
<comment type="caution">
    <text evidence="3">The sequence shown here is derived from an EMBL/GenBank/DDBJ whole genome shotgun (WGS) entry which is preliminary data.</text>
</comment>
<sequence>MKKVKILFFIYQMGGGGAARTLLNIMNNVDRERFAPYLVTLNMNGSYESELKEDVTFIKLETARLSRSVGRLKEIIQTEQIDLVFSTIPRVNTIAILANRLSRTGAKNVIREADNLGGSFKENMQLLGFGLVYKLAHQIVSLSEGVKANLVKRYKVKPEEIKVIYNPVDLRLIEQKRNQEDMDPIHQALFDTEDKVIVTAGRLVKQKDQETLIRAFYELNQKVKSQLILLGEGPLKESLISLGVELGIANRIHFLGFQANPYQYFAKADLFVLTSIHEGFSHVIAEALATGTPVVATDCHSGPREVLDNGKYGELCEVGHASDVANKMEKVLSYNKEKSEQVSRNGLERAAHFDANKIVAQYEALFLQTLKR</sequence>
<feature type="domain" description="Glycosyl transferase family 1" evidence="1">
    <location>
        <begin position="188"/>
        <end position="347"/>
    </location>
</feature>
<dbReference type="CDD" id="cd03811">
    <property type="entry name" value="GT4_GT28_WabH-like"/>
    <property type="match status" value="1"/>
</dbReference>
<evidence type="ECO:0000313" key="4">
    <source>
        <dbReference type="Proteomes" id="UP000018895"/>
    </source>
</evidence>
<dbReference type="OrthoDB" id="9787617at2"/>
<reference evidence="3" key="1">
    <citation type="journal article" date="2014" name="Genome Announc.">
        <title>Draft Genome Sequences of Three Alkaliphilic Bacillus Strains, Bacillus wakoensis JCM 9140T, Bacillus akibai JCM 9157T, and Bacillus hemicellulosilyticus JCM 9152T.</title>
        <authorList>
            <person name="Yuki M."/>
            <person name="Oshima K."/>
            <person name="Suda W."/>
            <person name="Oshida Y."/>
            <person name="Kitamura K."/>
            <person name="Iida T."/>
            <person name="Hattori M."/>
            <person name="Ohkuma M."/>
        </authorList>
    </citation>
    <scope>NUCLEOTIDE SEQUENCE [LARGE SCALE GENOMIC DNA]</scope>
    <source>
        <strain evidence="3">JCM 9152</strain>
    </source>
</reference>
<evidence type="ECO:0000313" key="3">
    <source>
        <dbReference type="EMBL" id="GAE31446.1"/>
    </source>
</evidence>
<dbReference type="PANTHER" id="PTHR12526">
    <property type="entry name" value="GLYCOSYLTRANSFERASE"/>
    <property type="match status" value="1"/>
</dbReference>
<evidence type="ECO:0000259" key="2">
    <source>
        <dbReference type="Pfam" id="PF13439"/>
    </source>
</evidence>
<dbReference type="STRING" id="1236971.JCM9152_2916"/>
<dbReference type="Pfam" id="PF13439">
    <property type="entry name" value="Glyco_transf_4"/>
    <property type="match status" value="1"/>
</dbReference>
<gene>
    <name evidence="3" type="ORF">JCM9152_2916</name>
</gene>